<name>A0A3N4KD73_9PEZI</name>
<dbReference type="EMBL" id="ML120361">
    <property type="protein sequence ID" value="RPB03885.1"/>
    <property type="molecule type" value="Genomic_DNA"/>
</dbReference>
<evidence type="ECO:0000313" key="3">
    <source>
        <dbReference type="Proteomes" id="UP000276215"/>
    </source>
</evidence>
<evidence type="ECO:0000256" key="1">
    <source>
        <dbReference type="SAM" id="MobiDB-lite"/>
    </source>
</evidence>
<organism evidence="2 3">
    <name type="scientific">Choiromyces venosus 120613-1</name>
    <dbReference type="NCBI Taxonomy" id="1336337"/>
    <lineage>
        <taxon>Eukaryota</taxon>
        <taxon>Fungi</taxon>
        <taxon>Dikarya</taxon>
        <taxon>Ascomycota</taxon>
        <taxon>Pezizomycotina</taxon>
        <taxon>Pezizomycetes</taxon>
        <taxon>Pezizales</taxon>
        <taxon>Tuberaceae</taxon>
        <taxon>Choiromyces</taxon>
    </lineage>
</organism>
<keyword evidence="3" id="KW-1185">Reference proteome</keyword>
<feature type="region of interest" description="Disordered" evidence="1">
    <location>
        <begin position="1"/>
        <end position="61"/>
    </location>
</feature>
<evidence type="ECO:0000313" key="2">
    <source>
        <dbReference type="EMBL" id="RPB03885.1"/>
    </source>
</evidence>
<dbReference type="Proteomes" id="UP000276215">
    <property type="component" value="Unassembled WGS sequence"/>
</dbReference>
<accession>A0A3N4KD73</accession>
<protein>
    <submittedName>
        <fullName evidence="2">Uncharacterized protein</fullName>
    </submittedName>
</protein>
<dbReference type="AlphaFoldDB" id="A0A3N4KD73"/>
<sequence length="61" mass="7005">MLTPKLSIEKTHHHHNLPPNPSLQTRNPHPPPNVPTHIQTGTRIDHRNKSPIWMSKGQDTH</sequence>
<proteinExistence type="predicted"/>
<gene>
    <name evidence="2" type="ORF">L873DRAFT_1800418</name>
</gene>
<reference evidence="2 3" key="1">
    <citation type="journal article" date="2018" name="Nat. Ecol. Evol.">
        <title>Pezizomycetes genomes reveal the molecular basis of ectomycorrhizal truffle lifestyle.</title>
        <authorList>
            <person name="Murat C."/>
            <person name="Payen T."/>
            <person name="Noel B."/>
            <person name="Kuo A."/>
            <person name="Morin E."/>
            <person name="Chen J."/>
            <person name="Kohler A."/>
            <person name="Krizsan K."/>
            <person name="Balestrini R."/>
            <person name="Da Silva C."/>
            <person name="Montanini B."/>
            <person name="Hainaut M."/>
            <person name="Levati E."/>
            <person name="Barry K.W."/>
            <person name="Belfiori B."/>
            <person name="Cichocki N."/>
            <person name="Clum A."/>
            <person name="Dockter R.B."/>
            <person name="Fauchery L."/>
            <person name="Guy J."/>
            <person name="Iotti M."/>
            <person name="Le Tacon F."/>
            <person name="Lindquist E.A."/>
            <person name="Lipzen A."/>
            <person name="Malagnac F."/>
            <person name="Mello A."/>
            <person name="Molinier V."/>
            <person name="Miyauchi S."/>
            <person name="Poulain J."/>
            <person name="Riccioni C."/>
            <person name="Rubini A."/>
            <person name="Sitrit Y."/>
            <person name="Splivallo R."/>
            <person name="Traeger S."/>
            <person name="Wang M."/>
            <person name="Zifcakova L."/>
            <person name="Wipf D."/>
            <person name="Zambonelli A."/>
            <person name="Paolocci F."/>
            <person name="Nowrousian M."/>
            <person name="Ottonello S."/>
            <person name="Baldrian P."/>
            <person name="Spatafora J.W."/>
            <person name="Henrissat B."/>
            <person name="Nagy L.G."/>
            <person name="Aury J.M."/>
            <person name="Wincker P."/>
            <person name="Grigoriev I.V."/>
            <person name="Bonfante P."/>
            <person name="Martin F.M."/>
        </authorList>
    </citation>
    <scope>NUCLEOTIDE SEQUENCE [LARGE SCALE GENOMIC DNA]</scope>
    <source>
        <strain evidence="2 3">120613-1</strain>
    </source>
</reference>